<dbReference type="OMA" id="IEANHAY"/>
<dbReference type="STRING" id="931890.G8JRG9"/>
<accession>G8JRG9</accession>
<reference evidence="2" key="1">
    <citation type="journal article" date="2012" name="G3 (Bethesda)">
        <title>Pichia sorbitophila, an interspecies yeast hybrid reveals early steps of genome resolution following polyploidization.</title>
        <authorList>
            <person name="Leh Louis V."/>
            <person name="Despons L."/>
            <person name="Friedrich A."/>
            <person name="Martin T."/>
            <person name="Durrens P."/>
            <person name="Casaregola S."/>
            <person name="Neuveglise C."/>
            <person name="Fairhead C."/>
            <person name="Marck C."/>
            <person name="Cruz J.A."/>
            <person name="Straub M.L."/>
            <person name="Kugler V."/>
            <person name="Sacerdot C."/>
            <person name="Uzunov Z."/>
            <person name="Thierry A."/>
            <person name="Weiss S."/>
            <person name="Bleykasten C."/>
            <person name="De Montigny J."/>
            <person name="Jacques N."/>
            <person name="Jung P."/>
            <person name="Lemaire M."/>
            <person name="Mallet S."/>
            <person name="Morel G."/>
            <person name="Richard G.F."/>
            <person name="Sarkar A."/>
            <person name="Savel G."/>
            <person name="Schacherer J."/>
            <person name="Seret M.L."/>
            <person name="Talla E."/>
            <person name="Samson G."/>
            <person name="Jubin C."/>
            <person name="Poulain J."/>
            <person name="Vacherie B."/>
            <person name="Barbe V."/>
            <person name="Pelletier E."/>
            <person name="Sherman D.J."/>
            <person name="Westhof E."/>
            <person name="Weissenbach J."/>
            <person name="Baret P.V."/>
            <person name="Wincker P."/>
            <person name="Gaillardin C."/>
            <person name="Dujon B."/>
            <person name="Souciet J.L."/>
        </authorList>
    </citation>
    <scope>NUCLEOTIDE SEQUENCE [LARGE SCALE GENOMIC DNA]</scope>
    <source>
        <strain evidence="2">CBS 270.75 / DBVPG 7215 / KCTC 17166 / NRRL Y-17582</strain>
    </source>
</reference>
<dbReference type="Pfam" id="PF06320">
    <property type="entry name" value="GCN5L1"/>
    <property type="match status" value="1"/>
</dbReference>
<keyword evidence="2" id="KW-1185">Reference proteome</keyword>
<dbReference type="EMBL" id="CP002499">
    <property type="protein sequence ID" value="AET38738.1"/>
    <property type="molecule type" value="Genomic_DNA"/>
</dbReference>
<dbReference type="GO" id="GO:0005768">
    <property type="term" value="C:endosome"/>
    <property type="evidence" value="ECO:0007669"/>
    <property type="project" value="EnsemblFungi"/>
</dbReference>
<protein>
    <submittedName>
        <fullName evidence="1">Uncharacterized protein</fullName>
    </submittedName>
</protein>
<sequence>MNSMDIDQTINRIIKSRTPTAVSDVQSEIETNHAYINQVQLKKLIQLHDENLQERCHIPLKKLYDKYNDKILGEGDLQNWAEHIERDLRLLETTLKIVKQEGEPENLD</sequence>
<dbReference type="eggNOG" id="ENOG502S787">
    <property type="taxonomic scope" value="Eukaryota"/>
</dbReference>
<dbReference type="Proteomes" id="UP000006790">
    <property type="component" value="Chromosome 3"/>
</dbReference>
<dbReference type="HOGENOM" id="CLU_150164_0_0_1"/>
<dbReference type="GO" id="GO:0007032">
    <property type="term" value="P:endosome organization"/>
    <property type="evidence" value="ECO:0007669"/>
    <property type="project" value="EnsemblFungi"/>
</dbReference>
<dbReference type="RefSeq" id="XP_003645555.1">
    <property type="nucleotide sequence ID" value="XM_003645507.1"/>
</dbReference>
<gene>
    <name evidence="1" type="ordered locus">Ecym_3245</name>
</gene>
<organism evidence="1 2">
    <name type="scientific">Eremothecium cymbalariae (strain CBS 270.75 / DBVPG 7215 / KCTC 17166 / NRRL Y-17582)</name>
    <name type="common">Yeast</name>
    <dbReference type="NCBI Taxonomy" id="931890"/>
    <lineage>
        <taxon>Eukaryota</taxon>
        <taxon>Fungi</taxon>
        <taxon>Dikarya</taxon>
        <taxon>Ascomycota</taxon>
        <taxon>Saccharomycotina</taxon>
        <taxon>Saccharomycetes</taxon>
        <taxon>Saccharomycetales</taxon>
        <taxon>Saccharomycetaceae</taxon>
        <taxon>Eremothecium</taxon>
    </lineage>
</organism>
<dbReference type="OrthoDB" id="20018at2759"/>
<evidence type="ECO:0000313" key="1">
    <source>
        <dbReference type="EMBL" id="AET38738.1"/>
    </source>
</evidence>
<dbReference type="GO" id="GO:0031083">
    <property type="term" value="C:BLOC-1 complex"/>
    <property type="evidence" value="ECO:0007669"/>
    <property type="project" value="EnsemblFungi"/>
</dbReference>
<evidence type="ECO:0000313" key="2">
    <source>
        <dbReference type="Proteomes" id="UP000006790"/>
    </source>
</evidence>
<dbReference type="AlphaFoldDB" id="G8JRG9"/>
<dbReference type="InParanoid" id="G8JRG9"/>
<name>G8JRG9_ERECY</name>
<dbReference type="GeneID" id="11472171"/>
<proteinExistence type="predicted"/>
<dbReference type="FunCoup" id="G8JRG9">
    <property type="interactions" value="22"/>
</dbReference>
<dbReference type="GO" id="GO:0032880">
    <property type="term" value="P:regulation of protein localization"/>
    <property type="evidence" value="ECO:0007669"/>
    <property type="project" value="EnsemblFungi"/>
</dbReference>
<dbReference type="KEGG" id="erc:Ecym_3245"/>